<evidence type="ECO:0000313" key="4">
    <source>
        <dbReference type="Proteomes" id="UP000076574"/>
    </source>
</evidence>
<name>A0A163XUK0_9BRAD</name>
<protein>
    <submittedName>
        <fullName evidence="3">Uncharacterized protein</fullName>
    </submittedName>
</protein>
<feature type="transmembrane region" description="Helical" evidence="2">
    <location>
        <begin position="71"/>
        <end position="91"/>
    </location>
</feature>
<keyword evidence="2" id="KW-0812">Transmembrane</keyword>
<feature type="transmembrane region" description="Helical" evidence="2">
    <location>
        <begin position="46"/>
        <end position="65"/>
    </location>
</feature>
<evidence type="ECO:0000256" key="1">
    <source>
        <dbReference type="SAM" id="MobiDB-lite"/>
    </source>
</evidence>
<reference evidence="3 4" key="1">
    <citation type="submission" date="2016-03" db="EMBL/GenBank/DDBJ databases">
        <title>Microsymbionts genomes from the relict species Vavilovia formosa (Stev.) Fed.</title>
        <authorList>
            <person name="Kopat V."/>
            <person name="Chirak E."/>
            <person name="Kimeklis A."/>
            <person name="Andronov E."/>
        </authorList>
    </citation>
    <scope>NUCLEOTIDE SEQUENCE [LARGE SCALE GENOMIC DNA]</scope>
    <source>
        <strain evidence="3 4">Vaf07</strain>
    </source>
</reference>
<dbReference type="EMBL" id="LVYV01000045">
    <property type="protein sequence ID" value="KZD21388.1"/>
    <property type="molecule type" value="Genomic_DNA"/>
</dbReference>
<comment type="caution">
    <text evidence="3">The sequence shown here is derived from an EMBL/GenBank/DDBJ whole genome shotgun (WGS) entry which is preliminary data.</text>
</comment>
<evidence type="ECO:0000313" key="3">
    <source>
        <dbReference type="EMBL" id="KZD21388.1"/>
    </source>
</evidence>
<feature type="region of interest" description="Disordered" evidence="1">
    <location>
        <begin position="106"/>
        <end position="141"/>
    </location>
</feature>
<gene>
    <name evidence="3" type="ORF">A4A58_13495</name>
</gene>
<dbReference type="AlphaFoldDB" id="A0A163XUK0"/>
<organism evidence="3 4">
    <name type="scientific">Tardiphaga robiniae</name>
    <dbReference type="NCBI Taxonomy" id="943830"/>
    <lineage>
        <taxon>Bacteria</taxon>
        <taxon>Pseudomonadati</taxon>
        <taxon>Pseudomonadota</taxon>
        <taxon>Alphaproteobacteria</taxon>
        <taxon>Hyphomicrobiales</taxon>
        <taxon>Nitrobacteraceae</taxon>
        <taxon>Tardiphaga</taxon>
    </lineage>
</organism>
<accession>A0A163XUK0</accession>
<keyword evidence="2" id="KW-1133">Transmembrane helix</keyword>
<keyword evidence="4" id="KW-1185">Reference proteome</keyword>
<proteinExistence type="predicted"/>
<keyword evidence="2" id="KW-0472">Membrane</keyword>
<evidence type="ECO:0000256" key="2">
    <source>
        <dbReference type="SAM" id="Phobius"/>
    </source>
</evidence>
<dbReference type="Proteomes" id="UP000076574">
    <property type="component" value="Unassembled WGS sequence"/>
</dbReference>
<sequence length="141" mass="14751">MGAPCGTDDHGDHPTARPFWAHRIMIELLLATSSLAGLAVGLVGPVWVIVVTTVLVAVLSATITWSQGFSALGGVAVTTGCLIACQISYMAGRFVTRQYGFPEQLFEDDVDGEPGETGQRGISSDNGKDGKPPSRPPPSEP</sequence>